<proteinExistence type="predicted"/>
<dbReference type="EMBL" id="CM047747">
    <property type="protein sequence ID" value="KAJ0016917.1"/>
    <property type="molecule type" value="Genomic_DNA"/>
</dbReference>
<keyword evidence="2" id="KW-1185">Reference proteome</keyword>
<sequence>MFQFQVWNGQQAGAAAVLVADNVDEPRSPWIVPRRARAMGIIPSAIERSFGELEVGLEERRRRCCD</sequence>
<evidence type="ECO:0000313" key="2">
    <source>
        <dbReference type="Proteomes" id="UP001163603"/>
    </source>
</evidence>
<evidence type="ECO:0000313" key="1">
    <source>
        <dbReference type="EMBL" id="KAJ0016917.1"/>
    </source>
</evidence>
<comment type="caution">
    <text evidence="1">The sequence shown here is derived from an EMBL/GenBank/DDBJ whole genome shotgun (WGS) entry which is preliminary data.</text>
</comment>
<dbReference type="Proteomes" id="UP001163603">
    <property type="component" value="Chromosome 12"/>
</dbReference>
<name>A0ACC0XFT0_9ROSI</name>
<organism evidence="1 2">
    <name type="scientific">Pistacia integerrima</name>
    <dbReference type="NCBI Taxonomy" id="434235"/>
    <lineage>
        <taxon>Eukaryota</taxon>
        <taxon>Viridiplantae</taxon>
        <taxon>Streptophyta</taxon>
        <taxon>Embryophyta</taxon>
        <taxon>Tracheophyta</taxon>
        <taxon>Spermatophyta</taxon>
        <taxon>Magnoliopsida</taxon>
        <taxon>eudicotyledons</taxon>
        <taxon>Gunneridae</taxon>
        <taxon>Pentapetalae</taxon>
        <taxon>rosids</taxon>
        <taxon>malvids</taxon>
        <taxon>Sapindales</taxon>
        <taxon>Anacardiaceae</taxon>
        <taxon>Pistacia</taxon>
    </lineage>
</organism>
<accession>A0ACC0XFT0</accession>
<gene>
    <name evidence="1" type="ORF">Pint_11797</name>
</gene>
<reference evidence="2" key="1">
    <citation type="journal article" date="2023" name="G3 (Bethesda)">
        <title>Genome assembly and association tests identify interacting loci associated with vigor, precocity, and sex in interspecific pistachio rootstocks.</title>
        <authorList>
            <person name="Palmer W."/>
            <person name="Jacygrad E."/>
            <person name="Sagayaradj S."/>
            <person name="Cavanaugh K."/>
            <person name="Han R."/>
            <person name="Bertier L."/>
            <person name="Beede B."/>
            <person name="Kafkas S."/>
            <person name="Golino D."/>
            <person name="Preece J."/>
            <person name="Michelmore R."/>
        </authorList>
    </citation>
    <scope>NUCLEOTIDE SEQUENCE [LARGE SCALE GENOMIC DNA]</scope>
</reference>
<protein>
    <submittedName>
        <fullName evidence="1">Uncharacterized protein</fullName>
    </submittedName>
</protein>